<feature type="region of interest" description="Disordered" evidence="1">
    <location>
        <begin position="172"/>
        <end position="221"/>
    </location>
</feature>
<dbReference type="GeneTree" id="ENSGT00510000046704"/>
<dbReference type="PANTHER" id="PTHR23330">
    <property type="entry name" value="P300 TRANSCRIPTIONAL COFACTOR JMY-RELATED"/>
    <property type="match status" value="1"/>
</dbReference>
<name>F7ELJ4_ORNAN</name>
<dbReference type="HOGENOM" id="CLU_055832_0_0_1"/>
<gene>
    <name evidence="2" type="primary">PRR11</name>
</gene>
<dbReference type="OMA" id="RVWSIYN"/>
<dbReference type="AlphaFoldDB" id="F7ELJ4"/>
<accession>F7ELJ4</accession>
<sequence length="365" mass="40548">MAKYKHRRRRKLKGGAKVPLKKRKAIAPQPVPPFPSPLPERVNDTPPGDLPARPNWPLLAWQYIFPSLKDTVKLFTKRMWALYRWCCCSVTQHLEMVKNALFPSRIYLRELNLLKEQFSKLESEFCKLQEALKTGSPQSCTCRGCNKACHLNENIPVVPDCDPATLGVPRAIPPAAPQPKALLPPPPPPSPPPPPPLPPLPPSLLPPPPPPLPLPPHPPAPLLLKKVDRTKALQGAPLKKNGPMHITVKDLLNVKLKKTQSSIETDKLSSPRKERNPLVTVSDLQSIALKSNAKRLPLHVTNVLITPSRSQLDLRKHLRKVNVERSPGGTPLVNKENMETGTGLTPLMTQALRRKFQLAHPKSPS</sequence>
<keyword evidence="3" id="KW-1185">Reference proteome</keyword>
<reference evidence="2" key="3">
    <citation type="submission" date="2025-09" db="UniProtKB">
        <authorList>
            <consortium name="Ensembl"/>
        </authorList>
    </citation>
    <scope>IDENTIFICATION</scope>
    <source>
        <strain evidence="2">Glennie</strain>
    </source>
</reference>
<protein>
    <submittedName>
        <fullName evidence="2">Proline rich 11</fullName>
    </submittedName>
</protein>
<evidence type="ECO:0000313" key="3">
    <source>
        <dbReference type="Proteomes" id="UP000002279"/>
    </source>
</evidence>
<dbReference type="CTD" id="55771"/>
<organism evidence="2 3">
    <name type="scientific">Ornithorhynchus anatinus</name>
    <name type="common">Duckbill platypus</name>
    <dbReference type="NCBI Taxonomy" id="9258"/>
    <lineage>
        <taxon>Eukaryota</taxon>
        <taxon>Metazoa</taxon>
        <taxon>Chordata</taxon>
        <taxon>Craniata</taxon>
        <taxon>Vertebrata</taxon>
        <taxon>Euteleostomi</taxon>
        <taxon>Mammalia</taxon>
        <taxon>Monotremata</taxon>
        <taxon>Ornithorhynchidae</taxon>
        <taxon>Ornithorhynchus</taxon>
    </lineage>
</organism>
<dbReference type="PANTHER" id="PTHR23330:SF9">
    <property type="entry name" value="PROLINE-RICH PROTEIN 11"/>
    <property type="match status" value="1"/>
</dbReference>
<dbReference type="GO" id="GO:0051726">
    <property type="term" value="P:regulation of cell cycle"/>
    <property type="evidence" value="ECO:0007669"/>
    <property type="project" value="Ensembl"/>
</dbReference>
<dbReference type="GeneID" id="100078426"/>
<feature type="region of interest" description="Disordered" evidence="1">
    <location>
        <begin position="1"/>
        <end position="47"/>
    </location>
</feature>
<dbReference type="GO" id="GO:0005634">
    <property type="term" value="C:nucleus"/>
    <property type="evidence" value="ECO:0000318"/>
    <property type="project" value="GO_Central"/>
</dbReference>
<dbReference type="RefSeq" id="XP_001509470.3">
    <property type="nucleotide sequence ID" value="XM_001509420.5"/>
</dbReference>
<dbReference type="Proteomes" id="UP000002279">
    <property type="component" value="Chromosome 17"/>
</dbReference>
<evidence type="ECO:0000256" key="1">
    <source>
        <dbReference type="SAM" id="MobiDB-lite"/>
    </source>
</evidence>
<reference evidence="2" key="2">
    <citation type="submission" date="2025-08" db="UniProtKB">
        <authorList>
            <consortium name="Ensembl"/>
        </authorList>
    </citation>
    <scope>IDENTIFICATION</scope>
    <source>
        <strain evidence="2">Glennie</strain>
    </source>
</reference>
<proteinExistence type="predicted"/>
<dbReference type="Bgee" id="ENSOANG00000020555">
    <property type="expression patterns" value="Expressed in testis and 6 other cell types or tissues"/>
</dbReference>
<dbReference type="eggNOG" id="ENOG502RZVF">
    <property type="taxonomic scope" value="Eukaryota"/>
</dbReference>
<reference evidence="2 3" key="1">
    <citation type="journal article" date="2008" name="Nature">
        <title>Genome analysis of the platypus reveals unique signatures of evolution.</title>
        <authorList>
            <person name="Warren W.C."/>
            <person name="Hillier L.W."/>
            <person name="Marshall Graves J.A."/>
            <person name="Birney E."/>
            <person name="Ponting C.P."/>
            <person name="Grutzner F."/>
            <person name="Belov K."/>
            <person name="Miller W."/>
            <person name="Clarke L."/>
            <person name="Chinwalla A.T."/>
            <person name="Yang S.P."/>
            <person name="Heger A."/>
            <person name="Locke D.P."/>
            <person name="Miethke P."/>
            <person name="Waters P.D."/>
            <person name="Veyrunes F."/>
            <person name="Fulton L."/>
            <person name="Fulton B."/>
            <person name="Graves T."/>
            <person name="Wallis J."/>
            <person name="Puente X.S."/>
            <person name="Lopez-Otin C."/>
            <person name="Ordonez G.R."/>
            <person name="Eichler E.E."/>
            <person name="Chen L."/>
            <person name="Cheng Z."/>
            <person name="Deakin J.E."/>
            <person name="Alsop A."/>
            <person name="Thompson K."/>
            <person name="Kirby P."/>
            <person name="Papenfuss A.T."/>
            <person name="Wakefield M.J."/>
            <person name="Olender T."/>
            <person name="Lancet D."/>
            <person name="Huttley G.A."/>
            <person name="Smit A.F."/>
            <person name="Pask A."/>
            <person name="Temple-Smith P."/>
            <person name="Batzer M.A."/>
            <person name="Walker J.A."/>
            <person name="Konkel M.K."/>
            <person name="Harris R.S."/>
            <person name="Whittington C.M."/>
            <person name="Wong E.S."/>
            <person name="Gemmell N.J."/>
            <person name="Buschiazzo E."/>
            <person name="Vargas Jentzsch I.M."/>
            <person name="Merkel A."/>
            <person name="Schmitz J."/>
            <person name="Zemann A."/>
            <person name="Churakov G."/>
            <person name="Kriegs J.O."/>
            <person name="Brosius J."/>
            <person name="Murchison E.P."/>
            <person name="Sachidanandam R."/>
            <person name="Smith C."/>
            <person name="Hannon G.J."/>
            <person name="Tsend-Ayush E."/>
            <person name="McMillan D."/>
            <person name="Attenborough R."/>
            <person name="Rens W."/>
            <person name="Ferguson-Smith M."/>
            <person name="Lefevre C.M."/>
            <person name="Sharp J.A."/>
            <person name="Nicholas K.R."/>
            <person name="Ray D.A."/>
            <person name="Kube M."/>
            <person name="Reinhardt R."/>
            <person name="Pringle T.H."/>
            <person name="Taylor J."/>
            <person name="Jones R.C."/>
            <person name="Nixon B."/>
            <person name="Dacheux J.L."/>
            <person name="Niwa H."/>
            <person name="Sekita Y."/>
            <person name="Huang X."/>
            <person name="Stark A."/>
            <person name="Kheradpour P."/>
            <person name="Kellis M."/>
            <person name="Flicek P."/>
            <person name="Chen Y."/>
            <person name="Webber C."/>
            <person name="Hardison R."/>
            <person name="Nelson J."/>
            <person name="Hallsworth-Pepin K."/>
            <person name="Delehaunty K."/>
            <person name="Markovic C."/>
            <person name="Minx P."/>
            <person name="Feng Y."/>
            <person name="Kremitzki C."/>
            <person name="Mitreva M."/>
            <person name="Glasscock J."/>
            <person name="Wylie T."/>
            <person name="Wohldmann P."/>
            <person name="Thiru P."/>
            <person name="Nhan M.N."/>
            <person name="Pohl C.S."/>
            <person name="Smith S.M."/>
            <person name="Hou S."/>
            <person name="Nefedov M."/>
            <person name="de Jong P.J."/>
            <person name="Renfree M.B."/>
            <person name="Mardis E.R."/>
            <person name="Wilson R.K."/>
        </authorList>
    </citation>
    <scope>NUCLEOTIDE SEQUENCE [LARGE SCALE GENOMIC DNA]</scope>
    <source>
        <strain evidence="2 3">Glennie</strain>
    </source>
</reference>
<dbReference type="GO" id="GO:0005737">
    <property type="term" value="C:cytoplasm"/>
    <property type="evidence" value="ECO:0000318"/>
    <property type="project" value="GO_Central"/>
</dbReference>
<dbReference type="InParanoid" id="F7ELJ4"/>
<dbReference type="FunCoup" id="F7ELJ4">
    <property type="interactions" value="1117"/>
</dbReference>
<dbReference type="KEGG" id="oaa:100078426"/>
<feature type="compositionally biased region" description="Basic residues" evidence="1">
    <location>
        <begin position="1"/>
        <end position="25"/>
    </location>
</feature>
<feature type="compositionally biased region" description="Pro residues" evidence="1">
    <location>
        <begin position="29"/>
        <end position="38"/>
    </location>
</feature>
<dbReference type="OrthoDB" id="10066480at2759"/>
<evidence type="ECO:0000313" key="2">
    <source>
        <dbReference type="Ensembl" id="ENSOANP00000026142.3"/>
    </source>
</evidence>
<dbReference type="Ensembl" id="ENSOANT00000029945.3">
    <property type="protein sequence ID" value="ENSOANP00000026142.3"/>
    <property type="gene ID" value="ENSOANG00000020555.3"/>
</dbReference>